<evidence type="ECO:0000256" key="1">
    <source>
        <dbReference type="ARBA" id="ARBA00001698"/>
    </source>
</evidence>
<keyword evidence="11 18" id="KW-0812">Transmembrane</keyword>
<evidence type="ECO:0000256" key="3">
    <source>
        <dbReference type="ARBA" id="ARBA00005119"/>
    </source>
</evidence>
<evidence type="ECO:0000256" key="14">
    <source>
        <dbReference type="ARBA" id="ARBA00023098"/>
    </source>
</evidence>
<dbReference type="GO" id="GO:0016024">
    <property type="term" value="P:CDP-diacylglycerol biosynthetic process"/>
    <property type="evidence" value="ECO:0007669"/>
    <property type="project" value="TreeGrafter"/>
</dbReference>
<evidence type="ECO:0000256" key="4">
    <source>
        <dbReference type="ARBA" id="ARBA00005189"/>
    </source>
</evidence>
<evidence type="ECO:0000256" key="8">
    <source>
        <dbReference type="ARBA" id="ARBA00022475"/>
    </source>
</evidence>
<keyword evidence="16" id="KW-0594">Phospholipid biosynthesis</keyword>
<feature type="transmembrane region" description="Helical" evidence="19">
    <location>
        <begin position="213"/>
        <end position="232"/>
    </location>
</feature>
<evidence type="ECO:0000256" key="16">
    <source>
        <dbReference type="ARBA" id="ARBA00023209"/>
    </source>
</evidence>
<organism evidence="20">
    <name type="scientific">Roseihalotalea indica</name>
    <dbReference type="NCBI Taxonomy" id="2867963"/>
    <lineage>
        <taxon>Bacteria</taxon>
        <taxon>Pseudomonadati</taxon>
        <taxon>Bacteroidota</taxon>
        <taxon>Cytophagia</taxon>
        <taxon>Cytophagales</taxon>
        <taxon>Catalimonadaceae</taxon>
        <taxon>Roseihalotalea</taxon>
    </lineage>
</organism>
<dbReference type="Pfam" id="PF01148">
    <property type="entry name" value="CTP_transf_1"/>
    <property type="match status" value="1"/>
</dbReference>
<evidence type="ECO:0000256" key="11">
    <source>
        <dbReference type="ARBA" id="ARBA00022692"/>
    </source>
</evidence>
<dbReference type="EC" id="2.7.7.41" evidence="6 18"/>
<evidence type="ECO:0000256" key="12">
    <source>
        <dbReference type="ARBA" id="ARBA00022695"/>
    </source>
</evidence>
<accession>A0AA49GT74</accession>
<evidence type="ECO:0000256" key="15">
    <source>
        <dbReference type="ARBA" id="ARBA00023136"/>
    </source>
</evidence>
<feature type="transmembrane region" description="Helical" evidence="19">
    <location>
        <begin position="119"/>
        <end position="139"/>
    </location>
</feature>
<name>A0AA49GT74_9BACT</name>
<dbReference type="PANTHER" id="PTHR46382:SF1">
    <property type="entry name" value="PHOSPHATIDATE CYTIDYLYLTRANSFERASE"/>
    <property type="match status" value="1"/>
</dbReference>
<feature type="transmembrane region" description="Helical" evidence="19">
    <location>
        <begin position="188"/>
        <end position="207"/>
    </location>
</feature>
<comment type="pathway">
    <text evidence="4">Lipid metabolism.</text>
</comment>
<sequence length="276" mass="30522">MISVLNKYNNVTQRIITGIIGILVIVFAVYNGEWTYFGLFFGICGLTQLEFYKLTGLDGMLPLKTVGTGTGLLIYTLSFLVERGTLDASYYLLIFPAMASIFFIKLYKKSDKKPFTNIAFTLCGIVYVAVPFALLNLIAFSGSRYSFQIVLGILSLFWASDTGAYFAGVRYGKRQLFARISPKKSWEGSIGGAITALITALLLSFFYTDLPPWEWVIVGGIIVVTGTYGDLVESLFKRSIAIKDSGQGLPGHGGFLDRFDGLLLASHFIIIFLKFF</sequence>
<feature type="transmembrane region" description="Helical" evidence="19">
    <location>
        <begin position="88"/>
        <end position="107"/>
    </location>
</feature>
<comment type="catalytic activity">
    <reaction evidence="1 18">
        <text>a 1,2-diacyl-sn-glycero-3-phosphate + CTP + H(+) = a CDP-1,2-diacyl-sn-glycerol + diphosphate</text>
        <dbReference type="Rhea" id="RHEA:16229"/>
        <dbReference type="ChEBI" id="CHEBI:15378"/>
        <dbReference type="ChEBI" id="CHEBI:33019"/>
        <dbReference type="ChEBI" id="CHEBI:37563"/>
        <dbReference type="ChEBI" id="CHEBI:58332"/>
        <dbReference type="ChEBI" id="CHEBI:58608"/>
        <dbReference type="EC" id="2.7.7.41"/>
    </reaction>
</comment>
<keyword evidence="10 18" id="KW-0808">Transferase</keyword>
<evidence type="ECO:0000256" key="6">
    <source>
        <dbReference type="ARBA" id="ARBA00012487"/>
    </source>
</evidence>
<evidence type="ECO:0000313" key="20">
    <source>
        <dbReference type="EMBL" id="WKN39726.1"/>
    </source>
</evidence>
<evidence type="ECO:0000256" key="13">
    <source>
        <dbReference type="ARBA" id="ARBA00022989"/>
    </source>
</evidence>
<evidence type="ECO:0000256" key="2">
    <source>
        <dbReference type="ARBA" id="ARBA00004651"/>
    </source>
</evidence>
<keyword evidence="9" id="KW-0444">Lipid biosynthesis</keyword>
<dbReference type="GO" id="GO:0004605">
    <property type="term" value="F:phosphatidate cytidylyltransferase activity"/>
    <property type="evidence" value="ECO:0007669"/>
    <property type="project" value="UniProtKB-EC"/>
</dbReference>
<dbReference type="EMBL" id="CP120682">
    <property type="protein sequence ID" value="WKN39726.1"/>
    <property type="molecule type" value="Genomic_DNA"/>
</dbReference>
<dbReference type="PANTHER" id="PTHR46382">
    <property type="entry name" value="PHOSPHATIDATE CYTIDYLYLTRANSFERASE"/>
    <property type="match status" value="1"/>
</dbReference>
<comment type="similarity">
    <text evidence="5 18">Belongs to the CDS family.</text>
</comment>
<gene>
    <name evidence="20" type="ORF">K4G66_13595</name>
</gene>
<protein>
    <recommendedName>
        <fullName evidence="7 18">Phosphatidate cytidylyltransferase</fullName>
        <ecNumber evidence="6 18">2.7.7.41</ecNumber>
    </recommendedName>
</protein>
<keyword evidence="13 19" id="KW-1133">Transmembrane helix</keyword>
<evidence type="ECO:0000256" key="9">
    <source>
        <dbReference type="ARBA" id="ARBA00022516"/>
    </source>
</evidence>
<reference evidence="20" key="1">
    <citation type="journal article" date="2023" name="Comput. Struct. Biotechnol. J.">
        <title>Discovery of a novel marine Bacteroidetes with a rich repertoire of carbohydrate-active enzymes.</title>
        <authorList>
            <person name="Chen B."/>
            <person name="Liu G."/>
            <person name="Chen Q."/>
            <person name="Wang H."/>
            <person name="Liu L."/>
            <person name="Tang K."/>
        </authorList>
    </citation>
    <scope>NUCLEOTIDE SEQUENCE</scope>
    <source>
        <strain evidence="20">TK19036</strain>
    </source>
</reference>
<comment type="pathway">
    <text evidence="3 18">Phospholipid metabolism; CDP-diacylglycerol biosynthesis; CDP-diacylglycerol from sn-glycerol 3-phosphate: step 3/3.</text>
</comment>
<evidence type="ECO:0000256" key="17">
    <source>
        <dbReference type="ARBA" id="ARBA00023264"/>
    </source>
</evidence>
<evidence type="ECO:0000256" key="19">
    <source>
        <dbReference type="SAM" id="Phobius"/>
    </source>
</evidence>
<dbReference type="PROSITE" id="PS01315">
    <property type="entry name" value="CDS"/>
    <property type="match status" value="1"/>
</dbReference>
<evidence type="ECO:0000256" key="18">
    <source>
        <dbReference type="RuleBase" id="RU003938"/>
    </source>
</evidence>
<keyword evidence="14" id="KW-0443">Lipid metabolism</keyword>
<reference evidence="20" key="2">
    <citation type="journal article" date="2024" name="Antonie Van Leeuwenhoek">
        <title>Roseihalotalea indica gen. nov., sp. nov., a halophilic Bacteroidetes from mesopelagic Southwest Indian Ocean with higher carbohydrate metabolic potential.</title>
        <authorList>
            <person name="Chen B."/>
            <person name="Zhang M."/>
            <person name="Lin D."/>
            <person name="Ye J."/>
            <person name="Tang K."/>
        </authorList>
    </citation>
    <scope>NUCLEOTIDE SEQUENCE</scope>
    <source>
        <strain evidence="20">TK19036</strain>
    </source>
</reference>
<evidence type="ECO:0000256" key="7">
    <source>
        <dbReference type="ARBA" id="ARBA00019373"/>
    </source>
</evidence>
<evidence type="ECO:0000256" key="10">
    <source>
        <dbReference type="ARBA" id="ARBA00022679"/>
    </source>
</evidence>
<dbReference type="GO" id="GO:0005886">
    <property type="term" value="C:plasma membrane"/>
    <property type="evidence" value="ECO:0007669"/>
    <property type="project" value="UniProtKB-SubCell"/>
</dbReference>
<keyword evidence="12 18" id="KW-0548">Nucleotidyltransferase</keyword>
<dbReference type="AlphaFoldDB" id="A0AA49GT74"/>
<comment type="subcellular location">
    <subcellularLocation>
        <location evidence="2">Cell membrane</location>
        <topology evidence="2">Multi-pass membrane protein</topology>
    </subcellularLocation>
</comment>
<dbReference type="InterPro" id="IPR000374">
    <property type="entry name" value="PC_trans"/>
</dbReference>
<feature type="transmembrane region" description="Helical" evidence="19">
    <location>
        <begin position="145"/>
        <end position="167"/>
    </location>
</feature>
<keyword evidence="15 19" id="KW-0472">Membrane</keyword>
<keyword evidence="17" id="KW-1208">Phospholipid metabolism</keyword>
<keyword evidence="8" id="KW-1003">Cell membrane</keyword>
<proteinExistence type="inferred from homology"/>
<evidence type="ECO:0000256" key="5">
    <source>
        <dbReference type="ARBA" id="ARBA00010185"/>
    </source>
</evidence>